<feature type="coiled-coil region" evidence="3">
    <location>
        <begin position="342"/>
        <end position="369"/>
    </location>
</feature>
<keyword evidence="9" id="KW-1185">Reference proteome</keyword>
<dbReference type="InterPro" id="IPR029787">
    <property type="entry name" value="Nucleotide_cyclase"/>
</dbReference>
<feature type="domain" description="GGDEF" evidence="7">
    <location>
        <begin position="442"/>
        <end position="574"/>
    </location>
</feature>
<dbReference type="Pfam" id="PF00990">
    <property type="entry name" value="GGDEF"/>
    <property type="match status" value="1"/>
</dbReference>
<feature type="region of interest" description="Disordered" evidence="4">
    <location>
        <begin position="581"/>
        <end position="611"/>
    </location>
</feature>
<evidence type="ECO:0000256" key="1">
    <source>
        <dbReference type="ARBA" id="ARBA00012528"/>
    </source>
</evidence>
<evidence type="ECO:0000256" key="2">
    <source>
        <dbReference type="ARBA" id="ARBA00034247"/>
    </source>
</evidence>
<feature type="compositionally biased region" description="Basic and acidic residues" evidence="4">
    <location>
        <begin position="586"/>
        <end position="596"/>
    </location>
</feature>
<dbReference type="InterPro" id="IPR043128">
    <property type="entry name" value="Rev_trsase/Diguanyl_cyclase"/>
</dbReference>
<dbReference type="Gene3D" id="3.30.70.270">
    <property type="match status" value="1"/>
</dbReference>
<protein>
    <recommendedName>
        <fullName evidence="1">diguanylate cyclase</fullName>
        <ecNumber evidence="1">2.7.7.65</ecNumber>
    </recommendedName>
</protein>
<evidence type="ECO:0000313" key="8">
    <source>
        <dbReference type="EMBL" id="QRN54808.1"/>
    </source>
</evidence>
<evidence type="ECO:0000256" key="4">
    <source>
        <dbReference type="SAM" id="MobiDB-lite"/>
    </source>
</evidence>
<feature type="transmembrane region" description="Helical" evidence="5">
    <location>
        <begin position="382"/>
        <end position="401"/>
    </location>
</feature>
<dbReference type="InterPro" id="IPR000160">
    <property type="entry name" value="GGDEF_dom"/>
</dbReference>
<dbReference type="InterPro" id="IPR050469">
    <property type="entry name" value="Diguanylate_Cyclase"/>
</dbReference>
<reference evidence="8 9" key="1">
    <citation type="submission" date="2020-10" db="EMBL/GenBank/DDBJ databases">
        <title>Phylogeny of dyella-like bacteria.</title>
        <authorList>
            <person name="Fu J."/>
        </authorList>
    </citation>
    <scope>NUCLEOTIDE SEQUENCE [LARGE SCALE GENOMIC DNA]</scope>
    <source>
        <strain evidence="8 9">DHOB09</strain>
    </source>
</reference>
<dbReference type="InterPro" id="IPR011990">
    <property type="entry name" value="TPR-like_helical_dom_sf"/>
</dbReference>
<feature type="signal peptide" evidence="6">
    <location>
        <begin position="1"/>
        <end position="16"/>
    </location>
</feature>
<keyword evidence="5" id="KW-0812">Transmembrane</keyword>
<gene>
    <name evidence="8" type="ORF">ISN74_05485</name>
</gene>
<dbReference type="RefSeq" id="WP_203546707.1">
    <property type="nucleotide sequence ID" value="NZ_CP064030.1"/>
</dbReference>
<keyword evidence="5" id="KW-1133">Transmembrane helix</keyword>
<sequence>MAAVILLLSTFVGATAAATAPADDTAQLFARADAIKMLDNASYVALMEQLELRATTLSDADKWHLRYLEAWQTAYLGQNDKATVMLEAIAKQATNDNLREKARATLMNILGLGHRYEEAFAYMDQALDDLPNVNVSQTRQQVLGEAAQLLIEAGQYDLAINYADQLLLIPDAKQYSCIGMRIKLGAEFLEGPHTNELLSRLESAADACVADHNILSADSLRLYIAALKIEQDRSNEAIALLQSSYAGMLKLQYQDQASQYDLLLAEAYWKQNNVAQAEKYAVTTVDLASKGHFAEPLSRAYQLLYQIARQKGDLRDALMYHEKYMSADNTHLDDTREKALAYQVVKQQVDAKKIELDTLNKQNKILQLQQALDHKDMETSHLYIALLLTILASIAFWLYRLKRSQLRFMRMARHDGLTNIFNRQHFVEEADPALRQAAKSMRCASLVLIDLDHFKSINDNHGHIVGDHVLKRVVHVCQRYLNSNDIFGRLGGEEFGILLLECTAEDAIERAEQIRRAIYAASSDENPDIPVSASLGIASTAHHGHDLRRLLVAADEALYRAKRDGRNRVVINISGYNGAGFNTTGTDERKATDHTSKTRPGSEPFNYATDK</sequence>
<organism evidence="8 9">
    <name type="scientific">Dyella caseinilytica</name>
    <dbReference type="NCBI Taxonomy" id="1849581"/>
    <lineage>
        <taxon>Bacteria</taxon>
        <taxon>Pseudomonadati</taxon>
        <taxon>Pseudomonadota</taxon>
        <taxon>Gammaproteobacteria</taxon>
        <taxon>Lysobacterales</taxon>
        <taxon>Rhodanobacteraceae</taxon>
        <taxon>Dyella</taxon>
    </lineage>
</organism>
<dbReference type="PANTHER" id="PTHR45138">
    <property type="entry name" value="REGULATORY COMPONENTS OF SENSORY TRANSDUCTION SYSTEM"/>
    <property type="match status" value="1"/>
</dbReference>
<name>A0ABX7GXQ5_9GAMM</name>
<feature type="chain" id="PRO_5045737368" description="diguanylate cyclase" evidence="6">
    <location>
        <begin position="17"/>
        <end position="611"/>
    </location>
</feature>
<comment type="catalytic activity">
    <reaction evidence="2">
        <text>2 GTP = 3',3'-c-di-GMP + 2 diphosphate</text>
        <dbReference type="Rhea" id="RHEA:24898"/>
        <dbReference type="ChEBI" id="CHEBI:33019"/>
        <dbReference type="ChEBI" id="CHEBI:37565"/>
        <dbReference type="ChEBI" id="CHEBI:58805"/>
        <dbReference type="EC" id="2.7.7.65"/>
    </reaction>
</comment>
<dbReference type="SUPFAM" id="SSF48452">
    <property type="entry name" value="TPR-like"/>
    <property type="match status" value="2"/>
</dbReference>
<evidence type="ECO:0000259" key="7">
    <source>
        <dbReference type="PROSITE" id="PS50887"/>
    </source>
</evidence>
<dbReference type="PANTHER" id="PTHR45138:SF9">
    <property type="entry name" value="DIGUANYLATE CYCLASE DGCM-RELATED"/>
    <property type="match status" value="1"/>
</dbReference>
<proteinExistence type="predicted"/>
<dbReference type="Gene3D" id="1.25.40.10">
    <property type="entry name" value="Tetratricopeptide repeat domain"/>
    <property type="match status" value="1"/>
</dbReference>
<dbReference type="PROSITE" id="PS50887">
    <property type="entry name" value="GGDEF"/>
    <property type="match status" value="1"/>
</dbReference>
<evidence type="ECO:0000313" key="9">
    <source>
        <dbReference type="Proteomes" id="UP000663181"/>
    </source>
</evidence>
<keyword evidence="6" id="KW-0732">Signal</keyword>
<evidence type="ECO:0000256" key="5">
    <source>
        <dbReference type="SAM" id="Phobius"/>
    </source>
</evidence>
<dbReference type="SUPFAM" id="SSF55073">
    <property type="entry name" value="Nucleotide cyclase"/>
    <property type="match status" value="1"/>
</dbReference>
<keyword evidence="3" id="KW-0175">Coiled coil</keyword>
<evidence type="ECO:0000256" key="6">
    <source>
        <dbReference type="SAM" id="SignalP"/>
    </source>
</evidence>
<dbReference type="EMBL" id="CP064030">
    <property type="protein sequence ID" value="QRN54808.1"/>
    <property type="molecule type" value="Genomic_DNA"/>
</dbReference>
<accession>A0ABX7GXQ5</accession>
<dbReference type="Proteomes" id="UP000663181">
    <property type="component" value="Chromosome"/>
</dbReference>
<evidence type="ECO:0000256" key="3">
    <source>
        <dbReference type="SAM" id="Coils"/>
    </source>
</evidence>
<keyword evidence="5" id="KW-0472">Membrane</keyword>
<dbReference type="CDD" id="cd01949">
    <property type="entry name" value="GGDEF"/>
    <property type="match status" value="1"/>
</dbReference>
<dbReference type="EC" id="2.7.7.65" evidence="1"/>
<dbReference type="NCBIfam" id="TIGR00254">
    <property type="entry name" value="GGDEF"/>
    <property type="match status" value="1"/>
</dbReference>
<dbReference type="SMART" id="SM00267">
    <property type="entry name" value="GGDEF"/>
    <property type="match status" value="1"/>
</dbReference>